<keyword evidence="9" id="KW-1185">Reference proteome</keyword>
<comment type="cofactor">
    <cofactor evidence="1">
        <name>Mn(2+)</name>
        <dbReference type="ChEBI" id="CHEBI:29035"/>
    </cofactor>
</comment>
<dbReference type="Pfam" id="PF00293">
    <property type="entry name" value="NUDIX"/>
    <property type="match status" value="1"/>
</dbReference>
<reference evidence="8 9" key="1">
    <citation type="submission" date="2018-04" db="EMBL/GenBank/DDBJ databases">
        <title>Complete genome uncultured novel isolate.</title>
        <authorList>
            <person name="Merlino G."/>
        </authorList>
    </citation>
    <scope>NUCLEOTIDE SEQUENCE [LARGE SCALE GENOMIC DNA]</scope>
    <source>
        <strain evidence="9">R1DC9</strain>
    </source>
</reference>
<dbReference type="GO" id="GO:0010945">
    <property type="term" value="F:coenzyme A diphosphatase activity"/>
    <property type="evidence" value="ECO:0007669"/>
    <property type="project" value="InterPro"/>
</dbReference>
<dbReference type="InterPro" id="IPR000086">
    <property type="entry name" value="NUDIX_hydrolase_dom"/>
</dbReference>
<comment type="cofactor">
    <cofactor evidence="2">
        <name>Mg(2+)</name>
        <dbReference type="ChEBI" id="CHEBI:18420"/>
    </cofactor>
</comment>
<evidence type="ECO:0000256" key="6">
    <source>
        <dbReference type="ARBA" id="ARBA00023211"/>
    </source>
</evidence>
<dbReference type="OrthoDB" id="9802805at2"/>
<evidence type="ECO:0000256" key="4">
    <source>
        <dbReference type="ARBA" id="ARBA00022801"/>
    </source>
</evidence>
<organism evidence="8 9">
    <name type="scientific">Mangrovivirga cuniculi</name>
    <dbReference type="NCBI Taxonomy" id="2715131"/>
    <lineage>
        <taxon>Bacteria</taxon>
        <taxon>Pseudomonadati</taxon>
        <taxon>Bacteroidota</taxon>
        <taxon>Cytophagia</taxon>
        <taxon>Cytophagales</taxon>
        <taxon>Mangrovivirgaceae</taxon>
        <taxon>Mangrovivirga</taxon>
    </lineage>
</organism>
<dbReference type="SUPFAM" id="SSF55811">
    <property type="entry name" value="Nudix"/>
    <property type="match status" value="1"/>
</dbReference>
<dbReference type="PANTHER" id="PTHR12992:SF11">
    <property type="entry name" value="MITOCHONDRIAL COENZYME A DIPHOSPHATASE NUDT8"/>
    <property type="match status" value="1"/>
</dbReference>
<keyword evidence="3" id="KW-0479">Metal-binding</keyword>
<evidence type="ECO:0000259" key="7">
    <source>
        <dbReference type="PROSITE" id="PS51462"/>
    </source>
</evidence>
<keyword evidence="4" id="KW-0378">Hydrolase</keyword>
<dbReference type="PANTHER" id="PTHR12992">
    <property type="entry name" value="NUDIX HYDROLASE"/>
    <property type="match status" value="1"/>
</dbReference>
<gene>
    <name evidence="8" type="ORF">DCC35_08710</name>
</gene>
<dbReference type="Proteomes" id="UP000298616">
    <property type="component" value="Chromosome"/>
</dbReference>
<dbReference type="PROSITE" id="PS51462">
    <property type="entry name" value="NUDIX"/>
    <property type="match status" value="1"/>
</dbReference>
<sequence length="217" mass="24259">MEELNFNSFIDKLERILKNPLPGRSAQLEMSARFDENLAEKYFNPGRDARMGGVMVLFYPEDDGTISLPLMLRPEYPGVHGGQISLPGGKMEPGDKDLIETAKRETEEEMGVNSSDINILGNLSELFIFASNFLVIPSIGYLDYKPDFVPEEGEVEKIIPFPVKRLIDPETVKTTNIQAARGIRLHAPYFDVGGHIVWGATAMMLSELRTILKNLNS</sequence>
<accession>A0A4D7JVH8</accession>
<protein>
    <submittedName>
        <fullName evidence="8">Coenzyme A pyrophosphatase</fullName>
    </submittedName>
</protein>
<evidence type="ECO:0000313" key="8">
    <source>
        <dbReference type="EMBL" id="QCK14815.1"/>
    </source>
</evidence>
<keyword evidence="6" id="KW-0464">Manganese</keyword>
<evidence type="ECO:0000256" key="2">
    <source>
        <dbReference type="ARBA" id="ARBA00001946"/>
    </source>
</evidence>
<dbReference type="InterPro" id="IPR045121">
    <property type="entry name" value="CoAse"/>
</dbReference>
<dbReference type="CDD" id="cd03426">
    <property type="entry name" value="NUDIX_CoAse_Nudt7"/>
    <property type="match status" value="1"/>
</dbReference>
<feature type="domain" description="Nudix hydrolase" evidence="7">
    <location>
        <begin position="49"/>
        <end position="184"/>
    </location>
</feature>
<dbReference type="AlphaFoldDB" id="A0A4D7JVH8"/>
<dbReference type="GO" id="GO:0046872">
    <property type="term" value="F:metal ion binding"/>
    <property type="evidence" value="ECO:0007669"/>
    <property type="project" value="UniProtKB-KW"/>
</dbReference>
<evidence type="ECO:0000256" key="1">
    <source>
        <dbReference type="ARBA" id="ARBA00001936"/>
    </source>
</evidence>
<evidence type="ECO:0000256" key="3">
    <source>
        <dbReference type="ARBA" id="ARBA00022723"/>
    </source>
</evidence>
<dbReference type="KEGG" id="fpf:DCC35_08710"/>
<dbReference type="InterPro" id="IPR015797">
    <property type="entry name" value="NUDIX_hydrolase-like_dom_sf"/>
</dbReference>
<name>A0A4D7JVH8_9BACT</name>
<dbReference type="Gene3D" id="3.90.79.10">
    <property type="entry name" value="Nucleoside Triphosphate Pyrophosphohydrolase"/>
    <property type="match status" value="1"/>
</dbReference>
<dbReference type="RefSeq" id="WP_137090402.1">
    <property type="nucleotide sequence ID" value="NZ_CP028923.1"/>
</dbReference>
<proteinExistence type="predicted"/>
<keyword evidence="5" id="KW-0460">Magnesium</keyword>
<evidence type="ECO:0000256" key="5">
    <source>
        <dbReference type="ARBA" id="ARBA00022842"/>
    </source>
</evidence>
<dbReference type="EMBL" id="CP028923">
    <property type="protein sequence ID" value="QCK14815.1"/>
    <property type="molecule type" value="Genomic_DNA"/>
</dbReference>
<evidence type="ECO:0000313" key="9">
    <source>
        <dbReference type="Proteomes" id="UP000298616"/>
    </source>
</evidence>